<proteinExistence type="predicted"/>
<sequence>MAGDHNHHENPNTSTMQAAVQEIRRLQAQMAATEAEKAQERERAKKAAQEEEDEGIVDSQPLA</sequence>
<dbReference type="EMBL" id="LXQA010554531">
    <property type="protein sequence ID" value="MCI58954.1"/>
    <property type="molecule type" value="Genomic_DNA"/>
</dbReference>
<feature type="compositionally biased region" description="Basic and acidic residues" evidence="1">
    <location>
        <begin position="34"/>
        <end position="49"/>
    </location>
</feature>
<keyword evidence="3" id="KW-1185">Reference proteome</keyword>
<evidence type="ECO:0000313" key="2">
    <source>
        <dbReference type="EMBL" id="MCI58954.1"/>
    </source>
</evidence>
<reference evidence="2 3" key="1">
    <citation type="journal article" date="2018" name="Front. Plant Sci.">
        <title>Red Clover (Trifolium pratense) and Zigzag Clover (T. medium) - A Picture of Genomic Similarities and Differences.</title>
        <authorList>
            <person name="Dluhosova J."/>
            <person name="Istvanek J."/>
            <person name="Nedelnik J."/>
            <person name="Repkova J."/>
        </authorList>
    </citation>
    <scope>NUCLEOTIDE SEQUENCE [LARGE SCALE GENOMIC DNA]</scope>
    <source>
        <strain evidence="3">cv. 10/8</strain>
        <tissue evidence="2">Leaf</tissue>
    </source>
</reference>
<name>A0A392TED2_9FABA</name>
<accession>A0A392TED2</accession>
<feature type="non-terminal residue" evidence="2">
    <location>
        <position position="63"/>
    </location>
</feature>
<feature type="region of interest" description="Disordered" evidence="1">
    <location>
        <begin position="28"/>
        <end position="63"/>
    </location>
</feature>
<dbReference type="AlphaFoldDB" id="A0A392TED2"/>
<protein>
    <submittedName>
        <fullName evidence="2">Uncharacterized protein</fullName>
    </submittedName>
</protein>
<evidence type="ECO:0000256" key="1">
    <source>
        <dbReference type="SAM" id="MobiDB-lite"/>
    </source>
</evidence>
<evidence type="ECO:0000313" key="3">
    <source>
        <dbReference type="Proteomes" id="UP000265520"/>
    </source>
</evidence>
<organism evidence="2 3">
    <name type="scientific">Trifolium medium</name>
    <dbReference type="NCBI Taxonomy" id="97028"/>
    <lineage>
        <taxon>Eukaryota</taxon>
        <taxon>Viridiplantae</taxon>
        <taxon>Streptophyta</taxon>
        <taxon>Embryophyta</taxon>
        <taxon>Tracheophyta</taxon>
        <taxon>Spermatophyta</taxon>
        <taxon>Magnoliopsida</taxon>
        <taxon>eudicotyledons</taxon>
        <taxon>Gunneridae</taxon>
        <taxon>Pentapetalae</taxon>
        <taxon>rosids</taxon>
        <taxon>fabids</taxon>
        <taxon>Fabales</taxon>
        <taxon>Fabaceae</taxon>
        <taxon>Papilionoideae</taxon>
        <taxon>50 kb inversion clade</taxon>
        <taxon>NPAAA clade</taxon>
        <taxon>Hologalegina</taxon>
        <taxon>IRL clade</taxon>
        <taxon>Trifolieae</taxon>
        <taxon>Trifolium</taxon>
    </lineage>
</organism>
<dbReference type="Proteomes" id="UP000265520">
    <property type="component" value="Unassembled WGS sequence"/>
</dbReference>
<comment type="caution">
    <text evidence="2">The sequence shown here is derived from an EMBL/GenBank/DDBJ whole genome shotgun (WGS) entry which is preliminary data.</text>
</comment>